<gene>
    <name evidence="4" type="ORF">FF125_12805</name>
</gene>
<evidence type="ECO:0000256" key="1">
    <source>
        <dbReference type="ARBA" id="ARBA00022679"/>
    </source>
</evidence>
<accession>A0A5B7TVE0</accession>
<dbReference type="RefSeq" id="WP_138950134.1">
    <property type="nucleotide sequence ID" value="NZ_CP040749.1"/>
</dbReference>
<keyword evidence="3" id="KW-1133">Transmembrane helix</keyword>
<feature type="transmembrane region" description="Helical" evidence="3">
    <location>
        <begin position="67"/>
        <end position="88"/>
    </location>
</feature>
<feature type="transmembrane region" description="Helical" evidence="3">
    <location>
        <begin position="174"/>
        <end position="194"/>
    </location>
</feature>
<feature type="transmembrane region" description="Helical" evidence="3">
    <location>
        <begin position="108"/>
        <end position="135"/>
    </location>
</feature>
<keyword evidence="3" id="KW-0812">Transmembrane</keyword>
<dbReference type="AlphaFoldDB" id="A0A5B7TVE0"/>
<protein>
    <submittedName>
        <fullName evidence="4">Phosphatidylserine synthase</fullName>
    </submittedName>
</protein>
<organism evidence="4 5">
    <name type="scientific">Aureibaculum algae</name>
    <dbReference type="NCBI Taxonomy" id="2584122"/>
    <lineage>
        <taxon>Bacteria</taxon>
        <taxon>Pseudomonadati</taxon>
        <taxon>Bacteroidota</taxon>
        <taxon>Flavobacteriia</taxon>
        <taxon>Flavobacteriales</taxon>
        <taxon>Flavobacteriaceae</taxon>
        <taxon>Aureibaculum</taxon>
    </lineage>
</organism>
<comment type="similarity">
    <text evidence="2">Belongs to the CDP-alcohol phosphatidyltransferase class-I family.</text>
</comment>
<proteinExistence type="inferred from homology"/>
<feature type="transmembrane region" description="Helical" evidence="3">
    <location>
        <begin position="147"/>
        <end position="168"/>
    </location>
</feature>
<evidence type="ECO:0000313" key="5">
    <source>
        <dbReference type="Proteomes" id="UP000306229"/>
    </source>
</evidence>
<keyword evidence="5" id="KW-1185">Reference proteome</keyword>
<dbReference type="Pfam" id="PF01066">
    <property type="entry name" value="CDP-OH_P_transf"/>
    <property type="match status" value="1"/>
</dbReference>
<dbReference type="InterPro" id="IPR000462">
    <property type="entry name" value="CDP-OH_P_trans"/>
</dbReference>
<feature type="transmembrane region" description="Helical" evidence="3">
    <location>
        <begin position="7"/>
        <end position="27"/>
    </location>
</feature>
<evidence type="ECO:0000256" key="2">
    <source>
        <dbReference type="RuleBase" id="RU003750"/>
    </source>
</evidence>
<dbReference type="Gene3D" id="1.20.120.1760">
    <property type="match status" value="1"/>
</dbReference>
<sequence>MVIKKHIPNIITLLNLFSGVIAVLFAANNDLVTAAIFVLLGIFFDFFDGLAARLLNVQSELGLQLDSLADVVTSGVVPGIVMFQLILSSLNHDSFEVSMFEKTESLNWIGFKIHTVQLLPFVGIILTLAAAYRLAKFNLDDRQTSSFIGLPTPAMALFVLSLPVILAFGNNDFIFNLVSNPYFLIVVTLLFSFLMNTEIPLFSLKFKNFSLSNNYIELSFLVISTVLVVFFYIYAIPLIIVLYVLLSIVKNSIKNN</sequence>
<evidence type="ECO:0000313" key="4">
    <source>
        <dbReference type="EMBL" id="QCX39273.1"/>
    </source>
</evidence>
<dbReference type="EMBL" id="CP040749">
    <property type="protein sequence ID" value="QCX39273.1"/>
    <property type="molecule type" value="Genomic_DNA"/>
</dbReference>
<dbReference type="KEGG" id="fbe:FF125_12805"/>
<evidence type="ECO:0000256" key="3">
    <source>
        <dbReference type="SAM" id="Phobius"/>
    </source>
</evidence>
<dbReference type="PROSITE" id="PS00379">
    <property type="entry name" value="CDP_ALCOHOL_P_TRANSF"/>
    <property type="match status" value="1"/>
</dbReference>
<feature type="transmembrane region" description="Helical" evidence="3">
    <location>
        <begin position="33"/>
        <end position="55"/>
    </location>
</feature>
<keyword evidence="3" id="KW-0472">Membrane</keyword>
<dbReference type="GO" id="GO:0016020">
    <property type="term" value="C:membrane"/>
    <property type="evidence" value="ECO:0007669"/>
    <property type="project" value="InterPro"/>
</dbReference>
<dbReference type="InterPro" id="IPR043130">
    <property type="entry name" value="CDP-OH_PTrfase_TM_dom"/>
</dbReference>
<feature type="transmembrane region" description="Helical" evidence="3">
    <location>
        <begin position="215"/>
        <end position="246"/>
    </location>
</feature>
<name>A0A5B7TVE0_9FLAO</name>
<keyword evidence="1 2" id="KW-0808">Transferase</keyword>
<dbReference type="GO" id="GO:0016780">
    <property type="term" value="F:phosphotransferase activity, for other substituted phosphate groups"/>
    <property type="evidence" value="ECO:0007669"/>
    <property type="project" value="InterPro"/>
</dbReference>
<dbReference type="InterPro" id="IPR048254">
    <property type="entry name" value="CDP_ALCOHOL_P_TRANSF_CS"/>
</dbReference>
<dbReference type="OrthoDB" id="9777147at2"/>
<dbReference type="GO" id="GO:0008654">
    <property type="term" value="P:phospholipid biosynthetic process"/>
    <property type="evidence" value="ECO:0007669"/>
    <property type="project" value="InterPro"/>
</dbReference>
<reference evidence="4 5" key="1">
    <citation type="submission" date="2019-05" db="EMBL/GenBank/DDBJ databases">
        <title>Algicella ahnfeltiae gen. nov., sp. nov., a novel marine bacterium of the family Flavobacteriaceae isolated from a red alga.</title>
        <authorList>
            <person name="Nedashkovskaya O.I."/>
            <person name="Kukhlevskiy A.D."/>
            <person name="Kim S.-G."/>
            <person name="Zhukova N.V."/>
            <person name="Mikhailov V.V."/>
        </authorList>
    </citation>
    <scope>NUCLEOTIDE SEQUENCE [LARGE SCALE GENOMIC DNA]</scope>
    <source>
        <strain evidence="4 5">10Alg115</strain>
    </source>
</reference>
<dbReference type="Proteomes" id="UP000306229">
    <property type="component" value="Chromosome"/>
</dbReference>